<dbReference type="AlphaFoldDB" id="A0A8I1EAQ0"/>
<feature type="transmembrane region" description="Helical" evidence="1">
    <location>
        <begin position="127"/>
        <end position="148"/>
    </location>
</feature>
<feature type="transmembrane region" description="Helical" evidence="1">
    <location>
        <begin position="55"/>
        <end position="78"/>
    </location>
</feature>
<keyword evidence="1" id="KW-1133">Transmembrane helix</keyword>
<dbReference type="Proteomes" id="UP000637061">
    <property type="component" value="Unassembled WGS sequence"/>
</dbReference>
<reference evidence="2" key="1">
    <citation type="submission" date="2020-12" db="EMBL/GenBank/DDBJ databases">
        <title>Enhanced detection system for hospital associated transmission using whole genome sequencing surveillance.</title>
        <authorList>
            <person name="Harrison L.H."/>
            <person name="Van Tyne D."/>
            <person name="Marsh J.W."/>
            <person name="Griffith M.P."/>
            <person name="Snyder D.J."/>
            <person name="Cooper V.S."/>
            <person name="Mustapha M."/>
        </authorList>
    </citation>
    <scope>NUCLEOTIDE SEQUENCE</scope>
    <source>
        <strain evidence="2">PSB00042</strain>
    </source>
</reference>
<organism evidence="2 3">
    <name type="scientific">Pseudomonas putida</name>
    <name type="common">Arthrobacter siderocapsulatus</name>
    <dbReference type="NCBI Taxonomy" id="303"/>
    <lineage>
        <taxon>Bacteria</taxon>
        <taxon>Pseudomonadati</taxon>
        <taxon>Pseudomonadota</taxon>
        <taxon>Gammaproteobacteria</taxon>
        <taxon>Pseudomonadales</taxon>
        <taxon>Pseudomonadaceae</taxon>
        <taxon>Pseudomonas</taxon>
    </lineage>
</organism>
<keyword evidence="1" id="KW-0812">Transmembrane</keyword>
<accession>A0A8I1EAQ0</accession>
<protein>
    <submittedName>
        <fullName evidence="2">Uncharacterized protein</fullName>
    </submittedName>
</protein>
<dbReference type="EMBL" id="JAEHTE010000002">
    <property type="protein sequence ID" value="MBI6882989.1"/>
    <property type="molecule type" value="Genomic_DNA"/>
</dbReference>
<evidence type="ECO:0000256" key="1">
    <source>
        <dbReference type="SAM" id="Phobius"/>
    </source>
</evidence>
<feature type="transmembrane region" description="Helical" evidence="1">
    <location>
        <begin position="296"/>
        <end position="318"/>
    </location>
</feature>
<proteinExistence type="predicted"/>
<sequence>MLIFVVFIGIDAIVTDDPANAPLMPGSTAWRGPFELLLILGVLLICGYRYSAKSLWFWFLIANIAAITLVMDNTWGVIVEVFRVTEWVPFYTMKPQDGVMILSVVVIIGLLIRLWRKGYDALVVGHLILLLMSSAFLVLIHIVAIWGVGQPLASRGLEALSLKSTSLYFHEECKRDGMGCYEGKWREDSDYAITLSSNLSKFVYSQFVDTPEEKKVGVDHPDNAHRLGGIVGINGFSKDRSMIVHAWNTGWNDVSIIDQPEKYAVYFKNGDEVRIMVDYETAVYDKLQVNVVMRPLMTAFSLVWIITGICLLVMHTGFERFNSRK</sequence>
<evidence type="ECO:0000313" key="3">
    <source>
        <dbReference type="Proteomes" id="UP000637061"/>
    </source>
</evidence>
<evidence type="ECO:0000313" key="2">
    <source>
        <dbReference type="EMBL" id="MBI6882989.1"/>
    </source>
</evidence>
<dbReference type="RefSeq" id="WP_198746611.1">
    <property type="nucleotide sequence ID" value="NZ_JAEHTE010000002.1"/>
</dbReference>
<comment type="caution">
    <text evidence="2">The sequence shown here is derived from an EMBL/GenBank/DDBJ whole genome shotgun (WGS) entry which is preliminary data.</text>
</comment>
<keyword evidence="1" id="KW-0472">Membrane</keyword>
<gene>
    <name evidence="2" type="ORF">JEU22_03605</name>
</gene>
<feature type="transmembrane region" description="Helical" evidence="1">
    <location>
        <begin position="98"/>
        <end position="115"/>
    </location>
</feature>
<feature type="transmembrane region" description="Helical" evidence="1">
    <location>
        <begin position="28"/>
        <end position="48"/>
    </location>
</feature>
<name>A0A8I1EAQ0_PSEPU</name>